<keyword evidence="6" id="KW-1185">Reference proteome</keyword>
<accession>A0A835FXR5</accession>
<dbReference type="FunFam" id="3.20.20.80:FF:000022">
    <property type="entry name" value="Beta-glucosidase 11"/>
    <property type="match status" value="1"/>
</dbReference>
<evidence type="ECO:0000256" key="3">
    <source>
        <dbReference type="RuleBase" id="RU003690"/>
    </source>
</evidence>
<evidence type="ECO:0000256" key="4">
    <source>
        <dbReference type="SAM" id="SignalP"/>
    </source>
</evidence>
<dbReference type="GO" id="GO:0005975">
    <property type="term" value="P:carbohydrate metabolic process"/>
    <property type="evidence" value="ECO:0007669"/>
    <property type="project" value="InterPro"/>
</dbReference>
<evidence type="ECO:0000256" key="1">
    <source>
        <dbReference type="ARBA" id="ARBA00010838"/>
    </source>
</evidence>
<proteinExistence type="inferred from homology"/>
<dbReference type="Pfam" id="PF00232">
    <property type="entry name" value="Glyco_hydro_1"/>
    <property type="match status" value="1"/>
</dbReference>
<dbReference type="InterPro" id="IPR033132">
    <property type="entry name" value="GH_1_N_CS"/>
</dbReference>
<feature type="chain" id="PRO_5032796251" description="Beta-glucosidase" evidence="4">
    <location>
        <begin position="27"/>
        <end position="507"/>
    </location>
</feature>
<keyword evidence="4" id="KW-0732">Signal</keyword>
<evidence type="ECO:0000256" key="2">
    <source>
        <dbReference type="ARBA" id="ARBA00022801"/>
    </source>
</evidence>
<dbReference type="Gene3D" id="3.20.20.80">
    <property type="entry name" value="Glycosidases"/>
    <property type="match status" value="1"/>
</dbReference>
<dbReference type="SUPFAM" id="SSF51445">
    <property type="entry name" value="(Trans)glycosidases"/>
    <property type="match status" value="1"/>
</dbReference>
<sequence>MGKALGFAAAAVLVVLLLGAVAPAAAAEVVTRADFPAGFVFGVGSSAYQVEGAVAEDGRKPSIWDTFTHDGYSNDNATGDVAADQYHKYKDDVKLLHEMGVDAYRMSIAWPRLIPDGRGVINPKGLEYYNNLIDELLSYGIQPHVTIYHFDFPQALQDEYNGLLSPRFIEDFTMYADVCFKNFGDRVKYWSTVNEPNIEPIGGYDIGFLPPRRCSFPFGSSCDEGNSTTEPYIVAHHLLLAHASAVSLYREKYQYEPATETLDDIEASARMNDFHLGWFMHPMVYGDYPPVMRKNVGSRLPSFTDEERKRVKGSFDFVGFNHYAAINVKSDLSRLDKKLRDYMYDAAVTYDMPFLKSNDQFPFGLFGLTNDFMKSAPWALKKLLKHLRVKYKNPAVMIHENGAAERPDPSNASMYNDEFRSQFLQDYIEATLHSIRNGSNVQGYFVWSFLDVFEYVFGYRVRFGVYGVDFNSRARTRYQRHSAKWYSSFLQGQELRPVALPNQAYSQ</sequence>
<comment type="caution">
    <text evidence="5">The sequence shown here is derived from an EMBL/GenBank/DDBJ whole genome shotgun (WGS) entry which is preliminary data.</text>
</comment>
<dbReference type="OrthoDB" id="65569at2759"/>
<organism evidence="5 6">
    <name type="scientific">Digitaria exilis</name>
    <dbReference type="NCBI Taxonomy" id="1010633"/>
    <lineage>
        <taxon>Eukaryota</taxon>
        <taxon>Viridiplantae</taxon>
        <taxon>Streptophyta</taxon>
        <taxon>Embryophyta</taxon>
        <taxon>Tracheophyta</taxon>
        <taxon>Spermatophyta</taxon>
        <taxon>Magnoliopsida</taxon>
        <taxon>Liliopsida</taxon>
        <taxon>Poales</taxon>
        <taxon>Poaceae</taxon>
        <taxon>PACMAD clade</taxon>
        <taxon>Panicoideae</taxon>
        <taxon>Panicodae</taxon>
        <taxon>Paniceae</taxon>
        <taxon>Anthephorinae</taxon>
        <taxon>Digitaria</taxon>
    </lineage>
</organism>
<keyword evidence="2" id="KW-0378">Hydrolase</keyword>
<evidence type="ECO:0000313" key="6">
    <source>
        <dbReference type="Proteomes" id="UP000636709"/>
    </source>
</evidence>
<dbReference type="GO" id="GO:0008422">
    <property type="term" value="F:beta-glucosidase activity"/>
    <property type="evidence" value="ECO:0007669"/>
    <property type="project" value="TreeGrafter"/>
</dbReference>
<gene>
    <name evidence="5" type="ORF">HU200_000796</name>
</gene>
<dbReference type="PROSITE" id="PS00653">
    <property type="entry name" value="GLYCOSYL_HYDROL_F1_2"/>
    <property type="match status" value="1"/>
</dbReference>
<dbReference type="PANTHER" id="PTHR10353:SF317">
    <property type="entry name" value="BETA-GLUCOSIDASE 31"/>
    <property type="match status" value="1"/>
</dbReference>
<reference evidence="5" key="1">
    <citation type="submission" date="2020-07" db="EMBL/GenBank/DDBJ databases">
        <title>Genome sequence and genetic diversity analysis of an under-domesticated orphan crop, white fonio (Digitaria exilis).</title>
        <authorList>
            <person name="Bennetzen J.L."/>
            <person name="Chen S."/>
            <person name="Ma X."/>
            <person name="Wang X."/>
            <person name="Yssel A.E.J."/>
            <person name="Chaluvadi S.R."/>
            <person name="Johnson M."/>
            <person name="Gangashetty P."/>
            <person name="Hamidou F."/>
            <person name="Sanogo M.D."/>
            <person name="Zwaenepoel A."/>
            <person name="Wallace J."/>
            <person name="Van De Peer Y."/>
            <person name="Van Deynze A."/>
        </authorList>
    </citation>
    <scope>NUCLEOTIDE SEQUENCE</scope>
    <source>
        <tissue evidence="5">Leaves</tissue>
    </source>
</reference>
<evidence type="ECO:0000313" key="5">
    <source>
        <dbReference type="EMBL" id="KAF8780846.1"/>
    </source>
</evidence>
<evidence type="ECO:0008006" key="7">
    <source>
        <dbReference type="Google" id="ProtNLM"/>
    </source>
</evidence>
<comment type="similarity">
    <text evidence="1 3">Belongs to the glycosyl hydrolase 1 family.</text>
</comment>
<feature type="signal peptide" evidence="4">
    <location>
        <begin position="1"/>
        <end position="26"/>
    </location>
</feature>
<dbReference type="AlphaFoldDB" id="A0A835FXR5"/>
<protein>
    <recommendedName>
        <fullName evidence="7">Beta-glucosidase</fullName>
    </recommendedName>
</protein>
<dbReference type="Proteomes" id="UP000636709">
    <property type="component" value="Unassembled WGS sequence"/>
</dbReference>
<dbReference type="PRINTS" id="PR00131">
    <property type="entry name" value="GLHYDRLASE1"/>
</dbReference>
<dbReference type="EMBL" id="JACEFO010000112">
    <property type="protein sequence ID" value="KAF8780846.1"/>
    <property type="molecule type" value="Genomic_DNA"/>
</dbReference>
<dbReference type="PANTHER" id="PTHR10353">
    <property type="entry name" value="GLYCOSYL HYDROLASE"/>
    <property type="match status" value="1"/>
</dbReference>
<dbReference type="InterPro" id="IPR001360">
    <property type="entry name" value="Glyco_hydro_1"/>
</dbReference>
<dbReference type="InterPro" id="IPR017853">
    <property type="entry name" value="GH"/>
</dbReference>
<name>A0A835FXR5_9POAL</name>